<reference evidence="1 2" key="1">
    <citation type="journal article" date="2014" name="Gene">
        <title>A comparative genomic analysis of the alkalitolerant soil bacterium Bacillus lehensis G1.</title>
        <authorList>
            <person name="Noor Y.M."/>
            <person name="Samsulrizal N.H."/>
            <person name="Jema'on N.A."/>
            <person name="Low K.O."/>
            <person name="Ramli A.N."/>
            <person name="Alias N.I."/>
            <person name="Damis S.I."/>
            <person name="Fuzi S.F."/>
            <person name="Isa M.N."/>
            <person name="Murad A.M."/>
            <person name="Raih M.F."/>
            <person name="Bakar F.D."/>
            <person name="Najimudin N."/>
            <person name="Mahadi N.M."/>
            <person name="Illias R.M."/>
        </authorList>
    </citation>
    <scope>NUCLEOTIDE SEQUENCE [LARGE SCALE GENOMIC DNA]</scope>
    <source>
        <strain evidence="1 2">G1</strain>
    </source>
</reference>
<gene>
    <name evidence="1" type="ORF">BleG1_0103</name>
</gene>
<dbReference type="HOGENOM" id="CLU_2056639_0_0_9"/>
<proteinExistence type="predicted"/>
<dbReference type="eggNOG" id="ENOG5030D5B">
    <property type="taxonomic scope" value="Bacteria"/>
</dbReference>
<dbReference type="Proteomes" id="UP000027142">
    <property type="component" value="Chromosome"/>
</dbReference>
<dbReference type="STRING" id="1246626.BleG1_0103"/>
<evidence type="ECO:0000313" key="1">
    <source>
        <dbReference type="EMBL" id="AIC92718.1"/>
    </source>
</evidence>
<dbReference type="EMBL" id="CP003923">
    <property type="protein sequence ID" value="AIC92718.1"/>
    <property type="molecule type" value="Genomic_DNA"/>
</dbReference>
<dbReference type="PATRIC" id="fig|1246626.3.peg.96"/>
<organism evidence="1 2">
    <name type="scientific">Shouchella lehensis G1</name>
    <dbReference type="NCBI Taxonomy" id="1246626"/>
    <lineage>
        <taxon>Bacteria</taxon>
        <taxon>Bacillati</taxon>
        <taxon>Bacillota</taxon>
        <taxon>Bacilli</taxon>
        <taxon>Bacillales</taxon>
        <taxon>Bacillaceae</taxon>
        <taxon>Shouchella</taxon>
    </lineage>
</organism>
<sequence length="119" mass="13636">MMLDWLNPNVGTHTFSFDESSFEENVHTKLSRIRDKMDTTSARLKHTEIILADQDGEFVKSLLERLNDLVTASEVKNVSINTASLLHSATFTDNIADYHKQKYDIHTELDQEALKLTLK</sequence>
<dbReference type="KEGG" id="ble:BleG1_0103"/>
<dbReference type="AlphaFoldDB" id="A0A060LWP6"/>
<evidence type="ECO:0000313" key="2">
    <source>
        <dbReference type="Proteomes" id="UP000027142"/>
    </source>
</evidence>
<accession>A0A060LWP6</accession>
<name>A0A060LWP6_9BACI</name>
<keyword evidence="2" id="KW-1185">Reference proteome</keyword>
<protein>
    <submittedName>
        <fullName evidence="1">Uncharacterized protein</fullName>
    </submittedName>
</protein>